<protein>
    <submittedName>
        <fullName evidence="4">Glycosidase</fullName>
    </submittedName>
</protein>
<accession>A0A1R1E628</accession>
<keyword evidence="5" id="KW-1185">Reference proteome</keyword>
<keyword evidence="2" id="KW-0808">Transferase</keyword>
<name>A0A1R1E628_9BACL</name>
<proteinExistence type="inferred from homology"/>
<dbReference type="GO" id="GO:0016757">
    <property type="term" value="F:glycosyltransferase activity"/>
    <property type="evidence" value="ECO:0007669"/>
    <property type="project" value="UniProtKB-KW"/>
</dbReference>
<dbReference type="PANTHER" id="PTHR34106">
    <property type="entry name" value="GLYCOSIDASE"/>
    <property type="match status" value="1"/>
</dbReference>
<comment type="similarity">
    <text evidence="3">Belongs to the glycosyl hydrolase 130 family.</text>
</comment>
<keyword evidence="4" id="KW-0326">Glycosidase</keyword>
<comment type="caution">
    <text evidence="4">The sequence shown here is derived from an EMBL/GenBank/DDBJ whole genome shotgun (WGS) entry which is preliminary data.</text>
</comment>
<evidence type="ECO:0000256" key="1">
    <source>
        <dbReference type="ARBA" id="ARBA00022676"/>
    </source>
</evidence>
<dbReference type="InterPro" id="IPR007184">
    <property type="entry name" value="Mannoside_phosphorylase"/>
</dbReference>
<dbReference type="CDD" id="cd08993">
    <property type="entry name" value="GH130"/>
    <property type="match status" value="1"/>
</dbReference>
<reference evidence="4 5" key="1">
    <citation type="submission" date="2016-11" db="EMBL/GenBank/DDBJ databases">
        <title>Paenibacillus species isolates.</title>
        <authorList>
            <person name="Beno S.M."/>
        </authorList>
    </citation>
    <scope>NUCLEOTIDE SEQUENCE [LARGE SCALE GENOMIC DNA]</scope>
    <source>
        <strain evidence="4 5">FSL R5-0378</strain>
    </source>
</reference>
<dbReference type="SUPFAM" id="SSF75005">
    <property type="entry name" value="Arabinanase/levansucrase/invertase"/>
    <property type="match status" value="1"/>
</dbReference>
<organism evidence="4 5">
    <name type="scientific">Paenibacillus rhizosphaerae</name>
    <dbReference type="NCBI Taxonomy" id="297318"/>
    <lineage>
        <taxon>Bacteria</taxon>
        <taxon>Bacillati</taxon>
        <taxon>Bacillota</taxon>
        <taxon>Bacilli</taxon>
        <taxon>Bacillales</taxon>
        <taxon>Paenibacillaceae</taxon>
        <taxon>Paenibacillus</taxon>
    </lineage>
</organism>
<dbReference type="RefSeq" id="WP_076176305.1">
    <property type="nucleotide sequence ID" value="NZ_MRTP01000018.1"/>
</dbReference>
<keyword evidence="4" id="KW-0378">Hydrolase</keyword>
<dbReference type="GO" id="GO:0016798">
    <property type="term" value="F:hydrolase activity, acting on glycosyl bonds"/>
    <property type="evidence" value="ECO:0007669"/>
    <property type="project" value="UniProtKB-KW"/>
</dbReference>
<evidence type="ECO:0000313" key="5">
    <source>
        <dbReference type="Proteomes" id="UP000187172"/>
    </source>
</evidence>
<dbReference type="EMBL" id="MRTP01000018">
    <property type="protein sequence ID" value="OMF47276.1"/>
    <property type="molecule type" value="Genomic_DNA"/>
</dbReference>
<dbReference type="AlphaFoldDB" id="A0A1R1E628"/>
<dbReference type="Proteomes" id="UP000187172">
    <property type="component" value="Unassembled WGS sequence"/>
</dbReference>
<dbReference type="Gene3D" id="2.115.10.20">
    <property type="entry name" value="Glycosyl hydrolase domain, family 43"/>
    <property type="match status" value="1"/>
</dbReference>
<dbReference type="Pfam" id="PF04041">
    <property type="entry name" value="Glyco_hydro_130"/>
    <property type="match status" value="1"/>
</dbReference>
<dbReference type="STRING" id="297318.BK138_32070"/>
<dbReference type="InterPro" id="IPR023296">
    <property type="entry name" value="Glyco_hydro_beta-prop_sf"/>
</dbReference>
<evidence type="ECO:0000256" key="3">
    <source>
        <dbReference type="ARBA" id="ARBA00024356"/>
    </source>
</evidence>
<evidence type="ECO:0000256" key="2">
    <source>
        <dbReference type="ARBA" id="ARBA00022679"/>
    </source>
</evidence>
<dbReference type="PANTHER" id="PTHR34106:SF5">
    <property type="entry name" value="GLYCOSIDASE"/>
    <property type="match status" value="1"/>
</dbReference>
<keyword evidence="1" id="KW-0328">Glycosyltransferase</keyword>
<evidence type="ECO:0000313" key="4">
    <source>
        <dbReference type="EMBL" id="OMF47276.1"/>
    </source>
</evidence>
<sequence length="335" mass="37829">MDGFTIGKLKSSEVISRYPLNPILSPKDVPYGPAMVFNAGVTKFQGKYVMVFRNDYGDEDSGTVEHFSTTNLGLAFSDDGIKWEVQPTPCWQWNDEEVIRVYDPRLTVIEDRCYMCFAVDTRHGLRGGIAVTEDFYNFKVLSLSLPDNRNMVLFPERVGGRYVRLERPMPVYSRGGVDRFDLWLSESPDLRYWGDSRLVLGVEHVPFANDKIGPGAPPVKTDKGWLTVFHAVDIDHNRGKNGWEERWQKRYTAGVMLLDKDDPSRVLGMSKLPLLAPEATYEVSDGFRNDVIFPGGLIMEPSGELKIYYGAADTVECLATADVNDLLRLCLEHNA</sequence>
<dbReference type="PIRSF" id="PIRSF016202">
    <property type="entry name" value="PH1107"/>
    <property type="match status" value="1"/>
</dbReference>
<gene>
    <name evidence="4" type="ORF">BK138_32070</name>
</gene>